<dbReference type="Proteomes" id="UP000637359">
    <property type="component" value="Unassembled WGS sequence"/>
</dbReference>
<sequence>MRKLMKYRFIVIIALVVILAGCTTKESGNNDDLYKEDLDTEPEEYIPSETDVVFKHNALRNVELLEEFIETAGGNGEDNESNIRIVKYEPQGALIYDLQSRYDDNANQSWIEVKPDLSYFNTSEVPVQDVFYNAPEQCWYMSKDTEKGYYKFHECRTHWEYYLFPIVSNTLSYEELINPVEEEKYEIMNGKYYDLEDITLELFTSKRDAEKWKEYDEKDKLDKRDNLTSDNALNLIAGNVDLTNILGNEVLVTSCEDGLCDIYSEQSHLLRGFVVPEIRINKYSAREDSENEPEYEVNIDKEIFWGKIKRQLESLLAESEELIIMYENGVYKEGNQDDAKLLYNKVNGRVNILRHTLPPDVKETVAEYYQILMATEYLFNSLYQAQSYIERGQEKDLRVLVKEEIIPLREELQVVWDAVNIPR</sequence>
<evidence type="ECO:0000313" key="1">
    <source>
        <dbReference type="EMBL" id="MBC5637952.1"/>
    </source>
</evidence>
<dbReference type="AlphaFoldDB" id="A0A923L7R3"/>
<evidence type="ECO:0000313" key="2">
    <source>
        <dbReference type="Proteomes" id="UP000637359"/>
    </source>
</evidence>
<evidence type="ECO:0008006" key="3">
    <source>
        <dbReference type="Google" id="ProtNLM"/>
    </source>
</evidence>
<comment type="caution">
    <text evidence="1">The sequence shown here is derived from an EMBL/GenBank/DDBJ whole genome shotgun (WGS) entry which is preliminary data.</text>
</comment>
<proteinExistence type="predicted"/>
<organism evidence="1 2">
    <name type="scientific">Ornithinibacillus hominis</name>
    <dbReference type="NCBI Taxonomy" id="2763055"/>
    <lineage>
        <taxon>Bacteria</taxon>
        <taxon>Bacillati</taxon>
        <taxon>Bacillota</taxon>
        <taxon>Bacilli</taxon>
        <taxon>Bacillales</taxon>
        <taxon>Bacillaceae</taxon>
        <taxon>Ornithinibacillus</taxon>
    </lineage>
</organism>
<protein>
    <recommendedName>
        <fullName evidence="3">Lipoprotein</fullName>
    </recommendedName>
</protein>
<reference evidence="1" key="1">
    <citation type="submission" date="2020-08" db="EMBL/GenBank/DDBJ databases">
        <title>Genome public.</title>
        <authorList>
            <person name="Liu C."/>
            <person name="Sun Q."/>
        </authorList>
    </citation>
    <scope>NUCLEOTIDE SEQUENCE</scope>
    <source>
        <strain evidence="1">BX22</strain>
    </source>
</reference>
<name>A0A923L7R3_9BACI</name>
<gene>
    <name evidence="1" type="ORF">H8S33_14240</name>
</gene>
<keyword evidence="2" id="KW-1185">Reference proteome</keyword>
<dbReference type="RefSeq" id="WP_186870664.1">
    <property type="nucleotide sequence ID" value="NZ_JACOOL010000011.1"/>
</dbReference>
<dbReference type="PROSITE" id="PS51257">
    <property type="entry name" value="PROKAR_LIPOPROTEIN"/>
    <property type="match status" value="1"/>
</dbReference>
<accession>A0A923L7R3</accession>
<dbReference type="EMBL" id="JACOOL010000011">
    <property type="protein sequence ID" value="MBC5637952.1"/>
    <property type="molecule type" value="Genomic_DNA"/>
</dbReference>